<feature type="region of interest" description="Disordered" evidence="1">
    <location>
        <begin position="123"/>
        <end position="164"/>
    </location>
</feature>
<proteinExistence type="predicted"/>
<feature type="non-terminal residue" evidence="2">
    <location>
        <position position="1"/>
    </location>
</feature>
<reference evidence="2" key="1">
    <citation type="submission" date="2019-01" db="EMBL/GenBank/DDBJ databases">
        <title>Colletotrichum abscissum LGMF1257.</title>
        <authorList>
            <person name="Baroncelli R."/>
        </authorList>
    </citation>
    <scope>NUCLEOTIDE SEQUENCE</scope>
    <source>
        <strain evidence="2">Ca142</strain>
    </source>
</reference>
<keyword evidence="3" id="KW-1185">Reference proteome</keyword>
<accession>A0A9P9WZI0</accession>
<name>A0A9P9WZI0_9PEZI</name>
<evidence type="ECO:0000256" key="1">
    <source>
        <dbReference type="SAM" id="MobiDB-lite"/>
    </source>
</evidence>
<protein>
    <submittedName>
        <fullName evidence="2">Uncharacterized protein</fullName>
    </submittedName>
</protein>
<sequence length="164" mass="17922">DGLPLLRPSSQCRPALGGRLLEAALQDTSRRLNANVAPRPKPYLQDCFTASEVVMRQDLRIRAGMPIPGRSCHRLRKGTERNRNAIWQSDLCTKHCLVASAAAAAAAAALSAHKPKELNFDEPEEFTSCVPGPTASRHPTTEPTTPWWPKMGYGKGKKQPSPES</sequence>
<dbReference type="Proteomes" id="UP001056436">
    <property type="component" value="Unassembled WGS sequence"/>
</dbReference>
<dbReference type="AlphaFoldDB" id="A0A9P9WZI0"/>
<evidence type="ECO:0000313" key="2">
    <source>
        <dbReference type="EMBL" id="KAI3527845.1"/>
    </source>
</evidence>
<dbReference type="EMBL" id="SDAQ01000285">
    <property type="protein sequence ID" value="KAI3527845.1"/>
    <property type="molecule type" value="Genomic_DNA"/>
</dbReference>
<organism evidence="2 3">
    <name type="scientific">Colletotrichum abscissum</name>
    <dbReference type="NCBI Taxonomy" id="1671311"/>
    <lineage>
        <taxon>Eukaryota</taxon>
        <taxon>Fungi</taxon>
        <taxon>Dikarya</taxon>
        <taxon>Ascomycota</taxon>
        <taxon>Pezizomycotina</taxon>
        <taxon>Sordariomycetes</taxon>
        <taxon>Hypocreomycetidae</taxon>
        <taxon>Glomerellales</taxon>
        <taxon>Glomerellaceae</taxon>
        <taxon>Colletotrichum</taxon>
        <taxon>Colletotrichum acutatum species complex</taxon>
    </lineage>
</organism>
<dbReference type="OrthoDB" id="10574804at2759"/>
<evidence type="ECO:0000313" key="3">
    <source>
        <dbReference type="Proteomes" id="UP001056436"/>
    </source>
</evidence>
<gene>
    <name evidence="2" type="ORF">CABS02_15275</name>
</gene>
<comment type="caution">
    <text evidence="2">The sequence shown here is derived from an EMBL/GenBank/DDBJ whole genome shotgun (WGS) entry which is preliminary data.</text>
</comment>